<name>A0ACC1BY03_9ROSI</name>
<protein>
    <submittedName>
        <fullName evidence="1">Uncharacterized protein</fullName>
    </submittedName>
</protein>
<organism evidence="1 2">
    <name type="scientific">Pistacia atlantica</name>
    <dbReference type="NCBI Taxonomy" id="434234"/>
    <lineage>
        <taxon>Eukaryota</taxon>
        <taxon>Viridiplantae</taxon>
        <taxon>Streptophyta</taxon>
        <taxon>Embryophyta</taxon>
        <taxon>Tracheophyta</taxon>
        <taxon>Spermatophyta</taxon>
        <taxon>Magnoliopsida</taxon>
        <taxon>eudicotyledons</taxon>
        <taxon>Gunneridae</taxon>
        <taxon>Pentapetalae</taxon>
        <taxon>rosids</taxon>
        <taxon>malvids</taxon>
        <taxon>Sapindales</taxon>
        <taxon>Anacardiaceae</taxon>
        <taxon>Pistacia</taxon>
    </lineage>
</organism>
<comment type="caution">
    <text evidence="1">The sequence shown here is derived from an EMBL/GenBank/DDBJ whole genome shotgun (WGS) entry which is preliminary data.</text>
</comment>
<reference evidence="2" key="1">
    <citation type="journal article" date="2023" name="G3 (Bethesda)">
        <title>Genome assembly and association tests identify interacting loci associated with vigor, precocity, and sex in interspecific pistachio rootstocks.</title>
        <authorList>
            <person name="Palmer W."/>
            <person name="Jacygrad E."/>
            <person name="Sagayaradj S."/>
            <person name="Cavanaugh K."/>
            <person name="Han R."/>
            <person name="Bertier L."/>
            <person name="Beede B."/>
            <person name="Kafkas S."/>
            <person name="Golino D."/>
            <person name="Preece J."/>
            <person name="Michelmore R."/>
        </authorList>
    </citation>
    <scope>NUCLEOTIDE SEQUENCE [LARGE SCALE GENOMIC DNA]</scope>
</reference>
<gene>
    <name evidence="1" type="ORF">Patl1_17897</name>
</gene>
<evidence type="ECO:0000313" key="1">
    <source>
        <dbReference type="EMBL" id="KAJ0104784.1"/>
    </source>
</evidence>
<dbReference type="EMBL" id="CM047898">
    <property type="protein sequence ID" value="KAJ0104784.1"/>
    <property type="molecule type" value="Genomic_DNA"/>
</dbReference>
<sequence length="97" mass="10364">MSCKRIYFGTIAMMIVLTAVPLLPNDNCAGLLMAENTSGFNLTKVLVEIVATSLPEKVGNVLDFNQKEGPGPQIIYLSWENGASNSGAFGSVVWISV</sequence>
<keyword evidence="2" id="KW-1185">Reference proteome</keyword>
<evidence type="ECO:0000313" key="2">
    <source>
        <dbReference type="Proteomes" id="UP001164250"/>
    </source>
</evidence>
<accession>A0ACC1BY03</accession>
<proteinExistence type="predicted"/>
<dbReference type="Proteomes" id="UP001164250">
    <property type="component" value="Chromosome 2"/>
</dbReference>